<protein>
    <submittedName>
        <fullName evidence="1">Uncharacterized protein</fullName>
    </submittedName>
</protein>
<comment type="caution">
    <text evidence="1">The sequence shown here is derived from an EMBL/GenBank/DDBJ whole genome shotgun (WGS) entry which is preliminary data.</text>
</comment>
<keyword evidence="2" id="KW-1185">Reference proteome</keyword>
<name>A0A8X6YR23_9ARAC</name>
<evidence type="ECO:0000313" key="2">
    <source>
        <dbReference type="Proteomes" id="UP000886998"/>
    </source>
</evidence>
<reference evidence="1" key="1">
    <citation type="submission" date="2020-08" db="EMBL/GenBank/DDBJ databases">
        <title>Multicomponent nature underlies the extraordinary mechanical properties of spider dragline silk.</title>
        <authorList>
            <person name="Kono N."/>
            <person name="Nakamura H."/>
            <person name="Mori M."/>
            <person name="Yoshida Y."/>
            <person name="Ohtoshi R."/>
            <person name="Malay A.D."/>
            <person name="Moran D.A.P."/>
            <person name="Tomita M."/>
            <person name="Numata K."/>
            <person name="Arakawa K."/>
        </authorList>
    </citation>
    <scope>NUCLEOTIDE SEQUENCE</scope>
</reference>
<proteinExistence type="predicted"/>
<dbReference type="EMBL" id="BMAV01021372">
    <property type="protein sequence ID" value="GFY75418.1"/>
    <property type="molecule type" value="Genomic_DNA"/>
</dbReference>
<evidence type="ECO:0000313" key="1">
    <source>
        <dbReference type="EMBL" id="GFY75418.1"/>
    </source>
</evidence>
<dbReference type="Proteomes" id="UP000886998">
    <property type="component" value="Unassembled WGS sequence"/>
</dbReference>
<accession>A0A8X6YR23</accession>
<organism evidence="1 2">
    <name type="scientific">Trichonephila inaurata madagascariensis</name>
    <dbReference type="NCBI Taxonomy" id="2747483"/>
    <lineage>
        <taxon>Eukaryota</taxon>
        <taxon>Metazoa</taxon>
        <taxon>Ecdysozoa</taxon>
        <taxon>Arthropoda</taxon>
        <taxon>Chelicerata</taxon>
        <taxon>Arachnida</taxon>
        <taxon>Araneae</taxon>
        <taxon>Araneomorphae</taxon>
        <taxon>Entelegynae</taxon>
        <taxon>Araneoidea</taxon>
        <taxon>Nephilidae</taxon>
        <taxon>Trichonephila</taxon>
        <taxon>Trichonephila inaurata</taxon>
    </lineage>
</organism>
<dbReference type="AlphaFoldDB" id="A0A8X6YR23"/>
<gene>
    <name evidence="1" type="ORF">TNIN_387631</name>
</gene>
<sequence>MLHYVLEHDMLKNETMIKVSHKQGHGYYSIDDTVPPSFGGTRKVPQGTSMQGTLTGLVTQVVTNELLYVGNIIFPNQISFNRAIRLITYRLFRFFPTSESELLCVPWGGMNSLSLSQQKSPGYSSESSSNKFLNSFIISS</sequence>